<evidence type="ECO:0000256" key="3">
    <source>
        <dbReference type="ARBA" id="ARBA00023002"/>
    </source>
</evidence>
<protein>
    <submittedName>
        <fullName evidence="6">FAD-binding protein</fullName>
    </submittedName>
</protein>
<dbReference type="Pfam" id="PF04030">
    <property type="entry name" value="ALO"/>
    <property type="match status" value="1"/>
</dbReference>
<evidence type="ECO:0000259" key="5">
    <source>
        <dbReference type="PROSITE" id="PS51387"/>
    </source>
</evidence>
<dbReference type="Pfam" id="PF01565">
    <property type="entry name" value="FAD_binding_4"/>
    <property type="match status" value="1"/>
</dbReference>
<keyword evidence="2" id="KW-0274">FAD</keyword>
<dbReference type="RefSeq" id="WP_034322972.1">
    <property type="nucleotide sequence ID" value="NZ_JOTP01000015.1"/>
</dbReference>
<keyword evidence="1" id="KW-0285">Flavoprotein</keyword>
<sequence length="481" mass="56364">MKRKWIWIVLFMGYAAAFFASITVREGQAHKRQNLEAFTDVSHLMPVKIKKVVQGKEIETLKEALEEAKEKHLPISIAGKQHSMGGHTYYENGIVLDMTKFRRILAFDENKQTIRVQSGATWDDIQKFVNPYGLAVKVMQSQNIFTVGGSLSANAHGRDIRYGSLIDTVRSFRLLKADGEIITVKPGDDLFTAVIGGYGLFGVILDVELSLTKDELYEMETTSLDYREYTEYFQKHVKDNKEVRMHLARISTAKKHFLKEMYVTNYSLSSDQEIESYRELKEDQLVMPLKFMLGLSRRFDMGKDLLWNVQKKYFQSQNGQLITRNNVMRSDSAFLEYENESDTDVLQEYFVPVDRFRAYIDEMRDLLQHEELNLMNITIRYVQKNEKADLSYAKQDMFALVLLVNYGFKKEEKAEAERLIRQMTDVTLRHHGSYYLPYMNYQTKAQMKRAYPKANVFFQKKKQADPDGRFINYFYERYNTQ</sequence>
<dbReference type="InterPro" id="IPR007173">
    <property type="entry name" value="ALO_C"/>
</dbReference>
<evidence type="ECO:0000256" key="1">
    <source>
        <dbReference type="ARBA" id="ARBA00022630"/>
    </source>
</evidence>
<dbReference type="SUPFAM" id="SSF56176">
    <property type="entry name" value="FAD-binding/transporter-associated domain-like"/>
    <property type="match status" value="1"/>
</dbReference>
<reference evidence="6 7" key="1">
    <citation type="submission" date="2012-09" db="EMBL/GenBank/DDBJ databases">
        <title>Genome Sequence of Bacillus sp. DW5-4.</title>
        <authorList>
            <person name="Lai Q."/>
            <person name="Liu Y."/>
            <person name="Shao Z."/>
        </authorList>
    </citation>
    <scope>NUCLEOTIDE SEQUENCE [LARGE SCALE GENOMIC DNA]</scope>
    <source>
        <strain evidence="6 7">DW5-4</strain>
    </source>
</reference>
<feature type="transmembrane region" description="Helical" evidence="4">
    <location>
        <begin position="6"/>
        <end position="24"/>
    </location>
</feature>
<evidence type="ECO:0000256" key="2">
    <source>
        <dbReference type="ARBA" id="ARBA00022827"/>
    </source>
</evidence>
<dbReference type="eggNOG" id="COG0277">
    <property type="taxonomic scope" value="Bacteria"/>
</dbReference>
<dbReference type="GO" id="GO:0016020">
    <property type="term" value="C:membrane"/>
    <property type="evidence" value="ECO:0007669"/>
    <property type="project" value="InterPro"/>
</dbReference>
<dbReference type="PANTHER" id="PTHR43762">
    <property type="entry name" value="L-GULONOLACTONE OXIDASE"/>
    <property type="match status" value="1"/>
</dbReference>
<dbReference type="PROSITE" id="PS51387">
    <property type="entry name" value="FAD_PCMH"/>
    <property type="match status" value="1"/>
</dbReference>
<gene>
    <name evidence="6" type="ORF">BA70_05305</name>
</gene>
<dbReference type="InterPro" id="IPR010031">
    <property type="entry name" value="FAD_lactone_oxidase-like"/>
</dbReference>
<feature type="domain" description="FAD-binding PCMH-type" evidence="5">
    <location>
        <begin position="45"/>
        <end position="214"/>
    </location>
</feature>
<keyword evidence="3" id="KW-0560">Oxidoreductase</keyword>
<dbReference type="EMBL" id="JOTP01000015">
    <property type="protein sequence ID" value="KEP25907.1"/>
    <property type="molecule type" value="Genomic_DNA"/>
</dbReference>
<dbReference type="SUPFAM" id="SSF55103">
    <property type="entry name" value="FAD-linked oxidases, C-terminal domain"/>
    <property type="match status" value="1"/>
</dbReference>
<dbReference type="InterPro" id="IPR016166">
    <property type="entry name" value="FAD-bd_PCMH"/>
</dbReference>
<dbReference type="Proteomes" id="UP000028091">
    <property type="component" value="Unassembled WGS sequence"/>
</dbReference>
<evidence type="ECO:0000313" key="7">
    <source>
        <dbReference type="Proteomes" id="UP000028091"/>
    </source>
</evidence>
<dbReference type="GO" id="GO:0071949">
    <property type="term" value="F:FAD binding"/>
    <property type="evidence" value="ECO:0007669"/>
    <property type="project" value="InterPro"/>
</dbReference>
<dbReference type="InterPro" id="IPR006094">
    <property type="entry name" value="Oxid_FAD_bind_N"/>
</dbReference>
<dbReference type="InterPro" id="IPR036318">
    <property type="entry name" value="FAD-bd_PCMH-like_sf"/>
</dbReference>
<dbReference type="Gene3D" id="3.30.465.10">
    <property type="match status" value="1"/>
</dbReference>
<keyword evidence="4" id="KW-0472">Membrane</keyword>
<dbReference type="InterPro" id="IPR016169">
    <property type="entry name" value="FAD-bd_PCMH_sub2"/>
</dbReference>
<dbReference type="AlphaFoldDB" id="A0A081L9I1"/>
<proteinExistence type="predicted"/>
<comment type="caution">
    <text evidence="6">The sequence shown here is derived from an EMBL/GenBank/DDBJ whole genome shotgun (WGS) entry which is preliminary data.</text>
</comment>
<dbReference type="PANTHER" id="PTHR43762:SF1">
    <property type="entry name" value="D-ARABINONO-1,4-LACTONE OXIDASE"/>
    <property type="match status" value="1"/>
</dbReference>
<dbReference type="GO" id="GO:0003885">
    <property type="term" value="F:D-arabinono-1,4-lactone oxidase activity"/>
    <property type="evidence" value="ECO:0007669"/>
    <property type="project" value="InterPro"/>
</dbReference>
<keyword evidence="7" id="KW-1185">Reference proteome</keyword>
<dbReference type="InterPro" id="IPR016164">
    <property type="entry name" value="FAD-linked_Oxase-like_C"/>
</dbReference>
<dbReference type="OrthoDB" id="9768764at2"/>
<name>A0A081L9I1_9BACI</name>
<evidence type="ECO:0000313" key="6">
    <source>
        <dbReference type="EMBL" id="KEP25907.1"/>
    </source>
</evidence>
<accession>A0A081L9I1</accession>
<keyword evidence="4" id="KW-1133">Transmembrane helix</keyword>
<evidence type="ECO:0000256" key="4">
    <source>
        <dbReference type="SAM" id="Phobius"/>
    </source>
</evidence>
<organism evidence="6 7">
    <name type="scientific">Bacillus zhangzhouensis</name>
    <dbReference type="NCBI Taxonomy" id="1178540"/>
    <lineage>
        <taxon>Bacteria</taxon>
        <taxon>Bacillati</taxon>
        <taxon>Bacillota</taxon>
        <taxon>Bacilli</taxon>
        <taxon>Bacillales</taxon>
        <taxon>Bacillaceae</taxon>
        <taxon>Bacillus</taxon>
    </lineage>
</organism>
<keyword evidence="4" id="KW-0812">Transmembrane</keyword>